<dbReference type="PANTHER" id="PTHR11319">
    <property type="entry name" value="G PROTEIN-COUPLED RECEPTOR-RELATED"/>
    <property type="match status" value="1"/>
</dbReference>
<evidence type="ECO:0000256" key="1">
    <source>
        <dbReference type="SAM" id="MobiDB-lite"/>
    </source>
</evidence>
<feature type="compositionally biased region" description="Polar residues" evidence="1">
    <location>
        <begin position="50"/>
        <end position="60"/>
    </location>
</feature>
<protein>
    <recommendedName>
        <fullName evidence="3">DUF7601 domain-containing protein</fullName>
    </recommendedName>
</protein>
<comment type="caution">
    <text evidence="4">The sequence shown here is derived from an EMBL/GenBank/DDBJ whole genome shotgun (WGS) entry which is preliminary data.</text>
</comment>
<organism evidence="4 5">
    <name type="scientific">Christensenella tenuis</name>
    <dbReference type="NCBI Taxonomy" id="2763033"/>
    <lineage>
        <taxon>Bacteria</taxon>
        <taxon>Bacillati</taxon>
        <taxon>Bacillota</taxon>
        <taxon>Clostridia</taxon>
        <taxon>Christensenellales</taxon>
        <taxon>Christensenellaceae</taxon>
        <taxon>Christensenella</taxon>
    </lineage>
</organism>
<feature type="chain" id="PRO_5046304212" description="DUF7601 domain-containing protein" evidence="2">
    <location>
        <begin position="24"/>
        <end position="1459"/>
    </location>
</feature>
<proteinExistence type="predicted"/>
<reference evidence="4 5" key="1">
    <citation type="submission" date="2020-08" db="EMBL/GenBank/DDBJ databases">
        <title>Genome public.</title>
        <authorList>
            <person name="Liu C."/>
            <person name="Sun Q."/>
        </authorList>
    </citation>
    <scope>NUCLEOTIDE SEQUENCE [LARGE SCALE GENOMIC DNA]</scope>
    <source>
        <strain evidence="4 5">NSJ-35</strain>
    </source>
</reference>
<feature type="region of interest" description="Disordered" evidence="1">
    <location>
        <begin position="1402"/>
        <end position="1423"/>
    </location>
</feature>
<feature type="region of interest" description="Disordered" evidence="1">
    <location>
        <begin position="28"/>
        <end position="104"/>
    </location>
</feature>
<dbReference type="Gene3D" id="2.160.20.20">
    <property type="match status" value="1"/>
</dbReference>
<name>A0ABR7EIR1_9FIRM</name>
<dbReference type="InterPro" id="IPR006626">
    <property type="entry name" value="PbH1"/>
</dbReference>
<dbReference type="InterPro" id="IPR011050">
    <property type="entry name" value="Pectin_lyase_fold/virulence"/>
</dbReference>
<dbReference type="SUPFAM" id="SSF51126">
    <property type="entry name" value="Pectin lyase-like"/>
    <property type="match status" value="1"/>
</dbReference>
<dbReference type="Gene3D" id="2.60.40.4270">
    <property type="entry name" value="Listeria-Bacteroides repeat domain"/>
    <property type="match status" value="1"/>
</dbReference>
<evidence type="ECO:0000256" key="2">
    <source>
        <dbReference type="SAM" id="SignalP"/>
    </source>
</evidence>
<dbReference type="InterPro" id="IPR012332">
    <property type="entry name" value="Autotransporter_pectin_lyase_C"/>
</dbReference>
<evidence type="ECO:0000259" key="3">
    <source>
        <dbReference type="Pfam" id="PF24547"/>
    </source>
</evidence>
<feature type="signal peptide" evidence="2">
    <location>
        <begin position="1"/>
        <end position="23"/>
    </location>
</feature>
<accession>A0ABR7EIR1</accession>
<dbReference type="InterPro" id="IPR042229">
    <property type="entry name" value="Listeria/Bacterioides_rpt_sf"/>
</dbReference>
<sequence>MKKVTAVLICIMLVLSLGITGFAEDAGDAVPSSSAQMGQSEEPADGDLTPGQSPEAQFSVSPEEDTALPNAGTEPEASGPPVPGDGADGEEKKDGNAEPSGLPAESSANALLLGSSAAVSDWEELKQAIESGVGGTFELPETLEAGNVITIPQGTEVVLAANGAGSHISRQNIKTGEFIVSSGAKLTLQGSFVVSHETNLNGANFIRVEEGGELTLEARLEAQADNTEYGTQNTDRNGEYIKSFIDCSGKLTMSAGSVVTGWTQNKQADRHNVNYDPGAAVKISGANASFIMNGGSITGNTNTNVTNSMVTSSVQILDGAAFLMNDGEISGNGKGASESGRRDNSTLGGGVYVSGSKFTMNGGSISDNEGRNGAGVYLTSGAEFVMTGGSITGNTLCSRNTTASGGGVYVGSGCTFRMESADANFPASVSDNTLYTENDEYSYHQYHGGGVYVDGTFIMKDAQINGNRAVTTSGNGGGGIYNRGEVEIEGGEISGNMAFYDLDHTGYYSYGGGVYSASGSSFAAAGTTIAGNTAMHGGGIYGTRASVSLTDCVIEGNTATMANADSYGGGALLTTGSTLNISNTVVQKNSSKSYGGGLHIQSMSGVTVLGQGVTVSENTAGIAGGGLMNVGTETEIAGAVITGNSAPDGAGAANMASGTLRMTGGTITENTAASTGGGVANSNGTFTMTGGAIYNNQAGDAGADVGSYGGGNTVFTLPEASSCGLPGVEKWFEDGSLDGSVPRYEGHETEVPSYVSFSGSTEDHLLTLGPVSLEQAWYYEVYYEYIDPDTNEKDWMEYEKGQGGWALPGDTVSISHLTFDGEELGWEDITGSQPEILGVHYVYDENYGFHRLSATAAEATEENPLKIYYRAALHNVIYQYEGDVPQGAAAVLPETEAAPYYSRVTVAQAPSLKGYEFSGWIVKSPDYTEVENSSFIMPNENVTLVGSWSEVETPDTGQTVVLTPQNMIAYTGGDSISGDTFPTVRYQIEAEDEVELSKLTFEVDGAEYTLENGTESGDIVILPWLDAGFTLKESASMRSLVRSGGEMAENDAVAGEYEITVNTEGLSVSSSDGNSVDIQTGSGTLTVRNVSDPEGVIEKEADITKPVTALEEEINTQDGIGAALIPAGTVYYTNGREELGVLGSSISGMPQISLLFDDLIPGENGEDTKQLLIDRAAKDGFVLTNENSEFKYLDLVNENDGNAWVSANDGADITIYWPCPEGVNENGFTAQVLHFKGLHREYRGDMENQVEQAEIEVINAEISDGNVVFHLTGNQTSGSFSPFAVYWKEKVPETGTGSLSVSLTLSGNGAEPNREFGFTVTLNDSGISGTYGDMTFINGVASFALKGGESILAVGLPEGTAYEVTQENAEGYSVRSSGTVGIIAAGGVARADYENHKELQETAGGAGTGTGQTPADGLDGAPQTGDETSVLQYVLAAAAGMAALISAVRKLKKTAHQEK</sequence>
<keyword evidence="2" id="KW-0732">Signal</keyword>
<evidence type="ECO:0000313" key="5">
    <source>
        <dbReference type="Proteomes" id="UP000606889"/>
    </source>
</evidence>
<dbReference type="Proteomes" id="UP000606889">
    <property type="component" value="Unassembled WGS sequence"/>
</dbReference>
<gene>
    <name evidence="4" type="ORF">H8S18_12005</name>
</gene>
<dbReference type="Pfam" id="PF24547">
    <property type="entry name" value="DUF7601"/>
    <property type="match status" value="1"/>
</dbReference>
<dbReference type="RefSeq" id="WP_186858506.1">
    <property type="nucleotide sequence ID" value="NZ_JACOON010000006.1"/>
</dbReference>
<dbReference type="EMBL" id="JACOON010000006">
    <property type="protein sequence ID" value="MBC5649063.1"/>
    <property type="molecule type" value="Genomic_DNA"/>
</dbReference>
<dbReference type="SMART" id="SM00710">
    <property type="entry name" value="PbH1"/>
    <property type="match status" value="7"/>
</dbReference>
<keyword evidence="5" id="KW-1185">Reference proteome</keyword>
<dbReference type="InterPro" id="IPR055382">
    <property type="entry name" value="DUF7601"/>
</dbReference>
<dbReference type="Gene3D" id="2.60.40.1140">
    <property type="entry name" value="Collagen-binding surface protein Cna, B-type domain"/>
    <property type="match status" value="1"/>
</dbReference>
<dbReference type="PANTHER" id="PTHR11319:SF35">
    <property type="entry name" value="OUTER MEMBRANE PROTEIN PMPC-RELATED"/>
    <property type="match status" value="1"/>
</dbReference>
<evidence type="ECO:0000313" key="4">
    <source>
        <dbReference type="EMBL" id="MBC5649063.1"/>
    </source>
</evidence>
<feature type="domain" description="DUF7601" evidence="3">
    <location>
        <begin position="1297"/>
        <end position="1397"/>
    </location>
</feature>